<evidence type="ECO:0000313" key="1">
    <source>
        <dbReference type="EMBL" id="JAH09064.1"/>
    </source>
</evidence>
<organism evidence="1">
    <name type="scientific">Anguilla anguilla</name>
    <name type="common">European freshwater eel</name>
    <name type="synonym">Muraena anguilla</name>
    <dbReference type="NCBI Taxonomy" id="7936"/>
    <lineage>
        <taxon>Eukaryota</taxon>
        <taxon>Metazoa</taxon>
        <taxon>Chordata</taxon>
        <taxon>Craniata</taxon>
        <taxon>Vertebrata</taxon>
        <taxon>Euteleostomi</taxon>
        <taxon>Actinopterygii</taxon>
        <taxon>Neopterygii</taxon>
        <taxon>Teleostei</taxon>
        <taxon>Anguilliformes</taxon>
        <taxon>Anguillidae</taxon>
        <taxon>Anguilla</taxon>
    </lineage>
</organism>
<proteinExistence type="predicted"/>
<accession>A0A0E9PX41</accession>
<name>A0A0E9PX41_ANGAN</name>
<reference evidence="1" key="1">
    <citation type="submission" date="2014-11" db="EMBL/GenBank/DDBJ databases">
        <authorList>
            <person name="Amaro Gonzalez C."/>
        </authorList>
    </citation>
    <scope>NUCLEOTIDE SEQUENCE</scope>
</reference>
<reference evidence="1" key="2">
    <citation type="journal article" date="2015" name="Fish Shellfish Immunol.">
        <title>Early steps in the European eel (Anguilla anguilla)-Vibrio vulnificus interaction in the gills: Role of the RtxA13 toxin.</title>
        <authorList>
            <person name="Callol A."/>
            <person name="Pajuelo D."/>
            <person name="Ebbesson L."/>
            <person name="Teles M."/>
            <person name="MacKenzie S."/>
            <person name="Amaro C."/>
        </authorList>
    </citation>
    <scope>NUCLEOTIDE SEQUENCE</scope>
</reference>
<dbReference type="AlphaFoldDB" id="A0A0E9PX41"/>
<dbReference type="EMBL" id="GBXM01099513">
    <property type="protein sequence ID" value="JAH09064.1"/>
    <property type="molecule type" value="Transcribed_RNA"/>
</dbReference>
<sequence>MRFVYHITPYLTSLSAPFVSTKLFLCVCSLGQVLFAKNFKISEFGISMECHLFEPR</sequence>
<protein>
    <submittedName>
        <fullName evidence="1">Uncharacterized protein</fullName>
    </submittedName>
</protein>